<dbReference type="Pfam" id="PF00196">
    <property type="entry name" value="GerE"/>
    <property type="match status" value="1"/>
</dbReference>
<dbReference type="InterPro" id="IPR011990">
    <property type="entry name" value="TPR-like_helical_dom_sf"/>
</dbReference>
<reference evidence="6 7" key="1">
    <citation type="submission" date="2024-10" db="EMBL/GenBank/DDBJ databases">
        <title>The Natural Products Discovery Center: Release of the First 8490 Sequenced Strains for Exploring Actinobacteria Biosynthetic Diversity.</title>
        <authorList>
            <person name="Kalkreuter E."/>
            <person name="Kautsar S.A."/>
            <person name="Yang D."/>
            <person name="Bader C.D."/>
            <person name="Teijaro C.N."/>
            <person name="Fluegel L."/>
            <person name="Davis C.M."/>
            <person name="Simpson J.R."/>
            <person name="Lauterbach L."/>
            <person name="Steele A.D."/>
            <person name="Gui C."/>
            <person name="Meng S."/>
            <person name="Li G."/>
            <person name="Viehrig K."/>
            <person name="Ye F."/>
            <person name="Su P."/>
            <person name="Kiefer A.F."/>
            <person name="Nichols A."/>
            <person name="Cepeda A.J."/>
            <person name="Yan W."/>
            <person name="Fan B."/>
            <person name="Jiang Y."/>
            <person name="Adhikari A."/>
            <person name="Zheng C.-J."/>
            <person name="Schuster L."/>
            <person name="Cowan T.M."/>
            <person name="Smanski M.J."/>
            <person name="Chevrette M.G."/>
            <person name="De Carvalho L.P.S."/>
            <person name="Shen B."/>
        </authorList>
    </citation>
    <scope>NUCLEOTIDE SEQUENCE [LARGE SCALE GENOMIC DNA]</scope>
    <source>
        <strain evidence="6 7">NPDC015755</strain>
    </source>
</reference>
<dbReference type="PANTHER" id="PTHR44688">
    <property type="entry name" value="DNA-BINDING TRANSCRIPTIONAL ACTIVATOR DEVR_DOSR"/>
    <property type="match status" value="1"/>
</dbReference>
<evidence type="ECO:0000313" key="7">
    <source>
        <dbReference type="Proteomes" id="UP001603013"/>
    </source>
</evidence>
<evidence type="ECO:0000259" key="5">
    <source>
        <dbReference type="PROSITE" id="PS50043"/>
    </source>
</evidence>
<dbReference type="PROSITE" id="PS50043">
    <property type="entry name" value="HTH_LUXR_2"/>
    <property type="match status" value="1"/>
</dbReference>
<evidence type="ECO:0000256" key="4">
    <source>
        <dbReference type="SAM" id="MobiDB-lite"/>
    </source>
</evidence>
<dbReference type="PANTHER" id="PTHR44688:SF16">
    <property type="entry name" value="DNA-BINDING TRANSCRIPTIONAL ACTIVATOR DEVR_DOSR"/>
    <property type="match status" value="1"/>
</dbReference>
<keyword evidence="1" id="KW-0805">Transcription regulation</keyword>
<gene>
    <name evidence="6" type="ORF">ACF05T_33655</name>
</gene>
<dbReference type="Pfam" id="PF25873">
    <property type="entry name" value="WHD_MalT"/>
    <property type="match status" value="1"/>
</dbReference>
<dbReference type="RefSeq" id="WP_391937717.1">
    <property type="nucleotide sequence ID" value="NZ_JBIBSM010000028.1"/>
</dbReference>
<dbReference type="InterPro" id="IPR027417">
    <property type="entry name" value="P-loop_NTPase"/>
</dbReference>
<dbReference type="CDD" id="cd06170">
    <property type="entry name" value="LuxR_C_like"/>
    <property type="match status" value="1"/>
</dbReference>
<keyword evidence="7" id="KW-1185">Reference proteome</keyword>
<evidence type="ECO:0000256" key="1">
    <source>
        <dbReference type="ARBA" id="ARBA00023015"/>
    </source>
</evidence>
<dbReference type="InterPro" id="IPR049945">
    <property type="entry name" value="AAA_22"/>
</dbReference>
<dbReference type="SUPFAM" id="SSF52540">
    <property type="entry name" value="P-loop containing nucleoside triphosphate hydrolases"/>
    <property type="match status" value="1"/>
</dbReference>
<dbReference type="Gene3D" id="1.25.40.10">
    <property type="entry name" value="Tetratricopeptide repeat domain"/>
    <property type="match status" value="1"/>
</dbReference>
<dbReference type="Gene3D" id="1.10.10.10">
    <property type="entry name" value="Winged helix-like DNA-binding domain superfamily/Winged helix DNA-binding domain"/>
    <property type="match status" value="1"/>
</dbReference>
<dbReference type="InterPro" id="IPR059106">
    <property type="entry name" value="WHD_MalT"/>
</dbReference>
<dbReference type="SUPFAM" id="SSF46894">
    <property type="entry name" value="C-terminal effector domain of the bipartite response regulators"/>
    <property type="match status" value="1"/>
</dbReference>
<dbReference type="Gene3D" id="3.40.50.300">
    <property type="entry name" value="P-loop containing nucleotide triphosphate hydrolases"/>
    <property type="match status" value="1"/>
</dbReference>
<feature type="region of interest" description="Disordered" evidence="4">
    <location>
        <begin position="1"/>
        <end position="34"/>
    </location>
</feature>
<dbReference type="SMART" id="SM00421">
    <property type="entry name" value="HTH_LUXR"/>
    <property type="match status" value="1"/>
</dbReference>
<dbReference type="PRINTS" id="PR00038">
    <property type="entry name" value="HTHLUXR"/>
</dbReference>
<feature type="domain" description="HTH luxR-type" evidence="5">
    <location>
        <begin position="847"/>
        <end position="912"/>
    </location>
</feature>
<proteinExistence type="predicted"/>
<dbReference type="Proteomes" id="UP001603013">
    <property type="component" value="Unassembled WGS sequence"/>
</dbReference>
<protein>
    <submittedName>
        <fullName evidence="6">LuxR C-terminal-related transcriptional regulator</fullName>
    </submittedName>
</protein>
<evidence type="ECO:0000256" key="3">
    <source>
        <dbReference type="ARBA" id="ARBA00023163"/>
    </source>
</evidence>
<comment type="caution">
    <text evidence="6">The sequence shown here is derived from an EMBL/GenBank/DDBJ whole genome shotgun (WGS) entry which is preliminary data.</text>
</comment>
<dbReference type="EMBL" id="JBIBSM010000028">
    <property type="protein sequence ID" value="MFF8280951.1"/>
    <property type="molecule type" value="Genomic_DNA"/>
</dbReference>
<sequence length="914" mass="98430">MVVVSAVARTDEDTRGPADPATRPADPVTPYADPLGDPFLRTRIALPKRPVTYLRRQRLVRHLDETLGTSLTLVNGSAGAGKTLLAADWAAGLRQPVAWLTAEAGDRRPGVFWAYVLQALRASGAPVSGAVGVTPAEAAQVDHKLLSTLAAELNERDEPVVLVIDEYERLTAPEVAEQLEFVLRHAGRGLRLVLVTRTEPLMPLHRYRAAGELTEIRAAELAFTPEEAVALLKLHGLRLPLSAGRALVGRTGGWAAGLRLCALAARESADPEVYLKEFEAGHSTIADFLLAEVLRQQTAETQDLLLRVSVLERFSPGLANALTRRTDAEPILVELHRENAFVEHLGHSWYRLHPLFGEILRAYLRVRLPGMEPELHRRAARWLHRSGSGSLTETLAHGAASGDWGFTSGVLLEDLAIGQLFTGLRSNELQQLFSGMAPEAAGPATDLVRAARDLSRCEVERGLCHLRRAEERLPADAPDAAAARLSCALLEALAGRLTGSLDRAEKAAAAADRLQREVPGHLLDKHPELTALLLTHLGSTRLWAGRFDEARAALTAVAHTHGESSVALPRQESLGYLALIDYLNGWVGRAERKALAGISEAERFGLPQPYASGIGQLVLAAVAVDRGELDRAQALLEETARIPARMLDPVTAAGRALARDRLLLVRGDVRAAVEAADPPLSVAAASPWAAGHEALTASAAHLAEGRPERAAEVLRSVSGDQPACAVEAARMLLAADRPKAALDLLDSIRADARTGPAVTVRAALARAQAAHEAGDAAGARRLVEQALLDARRERLRSPFLDAGPWIRPLLSTAPLQDLAAGWLTPGAARRGQPGTVDGRQDPAPPWEPLVAEELSGREHDVLERLARMMTTEEIAADLYVSVNTVKTHLKSVYRKLAVNRRSEAVRRARDLGLV</sequence>
<organism evidence="6 7">
    <name type="scientific">Streptomyces lateritius</name>
    <dbReference type="NCBI Taxonomy" id="67313"/>
    <lineage>
        <taxon>Bacteria</taxon>
        <taxon>Bacillati</taxon>
        <taxon>Actinomycetota</taxon>
        <taxon>Actinomycetes</taxon>
        <taxon>Kitasatosporales</taxon>
        <taxon>Streptomycetaceae</taxon>
        <taxon>Streptomyces</taxon>
    </lineage>
</organism>
<accession>A0ABW6YM54</accession>
<name>A0ABW6YM54_9ACTN</name>
<evidence type="ECO:0000256" key="2">
    <source>
        <dbReference type="ARBA" id="ARBA00023125"/>
    </source>
</evidence>
<dbReference type="InterPro" id="IPR000792">
    <property type="entry name" value="Tscrpt_reg_LuxR_C"/>
</dbReference>
<dbReference type="InterPro" id="IPR036388">
    <property type="entry name" value="WH-like_DNA-bd_sf"/>
</dbReference>
<evidence type="ECO:0000313" key="6">
    <source>
        <dbReference type="EMBL" id="MFF8280951.1"/>
    </source>
</evidence>
<dbReference type="Pfam" id="PF13401">
    <property type="entry name" value="AAA_22"/>
    <property type="match status" value="1"/>
</dbReference>
<keyword evidence="3" id="KW-0804">Transcription</keyword>
<keyword evidence="2" id="KW-0238">DNA-binding</keyword>
<dbReference type="InterPro" id="IPR016032">
    <property type="entry name" value="Sig_transdc_resp-reg_C-effctor"/>
</dbReference>